<dbReference type="SUPFAM" id="SSF46689">
    <property type="entry name" value="Homeodomain-like"/>
    <property type="match status" value="1"/>
</dbReference>
<reference evidence="2" key="1">
    <citation type="submission" date="2018-05" db="EMBL/GenBank/DDBJ databases">
        <authorList>
            <person name="Lanie J.A."/>
            <person name="Ng W.-L."/>
            <person name="Kazmierczak K.M."/>
            <person name="Andrzejewski T.M."/>
            <person name="Davidsen T.M."/>
            <person name="Wayne K.J."/>
            <person name="Tettelin H."/>
            <person name="Glass J.I."/>
            <person name="Rusch D."/>
            <person name="Podicherti R."/>
            <person name="Tsui H.-C.T."/>
            <person name="Winkler M.E."/>
        </authorList>
    </citation>
    <scope>NUCLEOTIDE SEQUENCE</scope>
</reference>
<sequence length="45" mass="5071">MVTQQAESATLKFVLDKVNQNHSEAARILGINRATLKKKVTLYKL</sequence>
<gene>
    <name evidence="2" type="ORF">METZ01_LOCUS8580</name>
</gene>
<dbReference type="EMBL" id="UINC01000457">
    <property type="protein sequence ID" value="SUZ55726.1"/>
    <property type="molecule type" value="Genomic_DNA"/>
</dbReference>
<dbReference type="GO" id="GO:0043565">
    <property type="term" value="F:sequence-specific DNA binding"/>
    <property type="evidence" value="ECO:0007669"/>
    <property type="project" value="InterPro"/>
</dbReference>
<dbReference type="AlphaFoldDB" id="A0A381NM88"/>
<dbReference type="PRINTS" id="PR01590">
    <property type="entry name" value="HTHFIS"/>
</dbReference>
<dbReference type="Pfam" id="PF02954">
    <property type="entry name" value="HTH_8"/>
    <property type="match status" value="1"/>
</dbReference>
<accession>A0A381NM88</accession>
<dbReference type="Gene3D" id="1.10.10.60">
    <property type="entry name" value="Homeodomain-like"/>
    <property type="match status" value="1"/>
</dbReference>
<protein>
    <recommendedName>
        <fullName evidence="1">DNA binding HTH domain-containing protein</fullName>
    </recommendedName>
</protein>
<organism evidence="2">
    <name type="scientific">marine metagenome</name>
    <dbReference type="NCBI Taxonomy" id="408172"/>
    <lineage>
        <taxon>unclassified sequences</taxon>
        <taxon>metagenomes</taxon>
        <taxon>ecological metagenomes</taxon>
    </lineage>
</organism>
<feature type="domain" description="DNA binding HTH" evidence="1">
    <location>
        <begin position="7"/>
        <end position="40"/>
    </location>
</feature>
<evidence type="ECO:0000313" key="2">
    <source>
        <dbReference type="EMBL" id="SUZ55726.1"/>
    </source>
</evidence>
<proteinExistence type="predicted"/>
<evidence type="ECO:0000259" key="1">
    <source>
        <dbReference type="Pfam" id="PF02954"/>
    </source>
</evidence>
<name>A0A381NM88_9ZZZZ</name>
<dbReference type="InterPro" id="IPR009057">
    <property type="entry name" value="Homeodomain-like_sf"/>
</dbReference>
<dbReference type="InterPro" id="IPR002197">
    <property type="entry name" value="HTH_Fis"/>
</dbReference>